<dbReference type="OrthoDB" id="6493944at2759"/>
<gene>
    <name evidence="7" type="ORF">AVEN_56280_1</name>
</gene>
<dbReference type="GO" id="GO:0015141">
    <property type="term" value="F:succinate transmembrane transporter activity"/>
    <property type="evidence" value="ECO:0007669"/>
    <property type="project" value="TreeGrafter"/>
</dbReference>
<organism evidence="7 8">
    <name type="scientific">Araneus ventricosus</name>
    <name type="common">Orbweaver spider</name>
    <name type="synonym">Epeira ventricosa</name>
    <dbReference type="NCBI Taxonomy" id="182803"/>
    <lineage>
        <taxon>Eukaryota</taxon>
        <taxon>Metazoa</taxon>
        <taxon>Ecdysozoa</taxon>
        <taxon>Arthropoda</taxon>
        <taxon>Chelicerata</taxon>
        <taxon>Arachnida</taxon>
        <taxon>Araneae</taxon>
        <taxon>Araneomorphae</taxon>
        <taxon>Entelegynae</taxon>
        <taxon>Araneoidea</taxon>
        <taxon>Araneidae</taxon>
        <taxon>Araneus</taxon>
    </lineage>
</organism>
<accession>A0A4Y1ZKG8</accession>
<evidence type="ECO:0000256" key="1">
    <source>
        <dbReference type="ARBA" id="ARBA00004141"/>
    </source>
</evidence>
<dbReference type="InterPro" id="IPR001898">
    <property type="entry name" value="SLC13A/DASS"/>
</dbReference>
<keyword evidence="8" id="KW-1185">Reference proteome</keyword>
<evidence type="ECO:0000313" key="7">
    <source>
        <dbReference type="EMBL" id="GBL55122.1"/>
    </source>
</evidence>
<evidence type="ECO:0008006" key="9">
    <source>
        <dbReference type="Google" id="ProtNLM"/>
    </source>
</evidence>
<dbReference type="Pfam" id="PF00939">
    <property type="entry name" value="Na_sulph_symp"/>
    <property type="match status" value="1"/>
</dbReference>
<keyword evidence="4 6" id="KW-1133">Transmembrane helix</keyword>
<comment type="caution">
    <text evidence="7">The sequence shown here is derived from an EMBL/GenBank/DDBJ whole genome shotgun (WGS) entry which is preliminary data.</text>
</comment>
<evidence type="ECO:0000256" key="4">
    <source>
        <dbReference type="ARBA" id="ARBA00022989"/>
    </source>
</evidence>
<dbReference type="EMBL" id="BGPR01075392">
    <property type="protein sequence ID" value="GBL55122.1"/>
    <property type="molecule type" value="Genomic_DNA"/>
</dbReference>
<dbReference type="PANTHER" id="PTHR10283">
    <property type="entry name" value="SOLUTE CARRIER FAMILY 13 MEMBER"/>
    <property type="match status" value="1"/>
</dbReference>
<name>A0A4Y1ZKG8_ARAVE</name>
<dbReference type="AlphaFoldDB" id="A0A4Y1ZKG8"/>
<dbReference type="GO" id="GO:0005886">
    <property type="term" value="C:plasma membrane"/>
    <property type="evidence" value="ECO:0007669"/>
    <property type="project" value="TreeGrafter"/>
</dbReference>
<evidence type="ECO:0000256" key="3">
    <source>
        <dbReference type="ARBA" id="ARBA00022692"/>
    </source>
</evidence>
<comment type="similarity">
    <text evidence="2">Belongs to the SLC13A/DASS transporter (TC 2.A.47) family. NADC subfamily.</text>
</comment>
<reference evidence="7 8" key="1">
    <citation type="journal article" date="2019" name="Sci. Rep.">
        <title>Orb-weaving spider Araneus ventricosus genome elucidates the spidroin gene catalogue.</title>
        <authorList>
            <person name="Kono N."/>
            <person name="Nakamura H."/>
            <person name="Ohtoshi R."/>
            <person name="Moran D.A.P."/>
            <person name="Shinohara A."/>
            <person name="Yoshida Y."/>
            <person name="Fujiwara M."/>
            <person name="Mori M."/>
            <person name="Tomita M."/>
            <person name="Arakawa K."/>
        </authorList>
    </citation>
    <scope>NUCLEOTIDE SEQUENCE [LARGE SCALE GENOMIC DNA]</scope>
</reference>
<keyword evidence="3 6" id="KW-0812">Transmembrane</keyword>
<keyword evidence="5 6" id="KW-0472">Membrane</keyword>
<sequence length="117" mass="12669">AEAVKVHPFFLMLPVTIGCSFAMILPVGNPSNAIVFDASNMSTFDMMKPGVILKILCCIVELFMIQTLGVALFNLQTFPDWANKTRVLTGTTPSINWTLLANVSSMANTTLTSLQNG</sequence>
<evidence type="ECO:0000256" key="5">
    <source>
        <dbReference type="ARBA" id="ARBA00023136"/>
    </source>
</evidence>
<feature type="transmembrane region" description="Helical" evidence="6">
    <location>
        <begin position="51"/>
        <end position="73"/>
    </location>
</feature>
<evidence type="ECO:0000313" key="8">
    <source>
        <dbReference type="Proteomes" id="UP000499080"/>
    </source>
</evidence>
<dbReference type="PANTHER" id="PTHR10283:SF82">
    <property type="entry name" value="SOLUTE CARRIER FAMILY 13 MEMBER 2"/>
    <property type="match status" value="1"/>
</dbReference>
<proteinExistence type="inferred from homology"/>
<feature type="non-terminal residue" evidence="7">
    <location>
        <position position="1"/>
    </location>
</feature>
<comment type="subcellular location">
    <subcellularLocation>
        <location evidence="1">Membrane</location>
        <topology evidence="1">Multi-pass membrane protein</topology>
    </subcellularLocation>
</comment>
<dbReference type="Proteomes" id="UP000499080">
    <property type="component" value="Unassembled WGS sequence"/>
</dbReference>
<protein>
    <recommendedName>
        <fullName evidence="9">Solute carrier family 13 member 5</fullName>
    </recommendedName>
</protein>
<feature type="transmembrane region" description="Helical" evidence="6">
    <location>
        <begin position="6"/>
        <end position="25"/>
    </location>
</feature>
<evidence type="ECO:0000256" key="2">
    <source>
        <dbReference type="ARBA" id="ARBA00006772"/>
    </source>
</evidence>
<dbReference type="GO" id="GO:0015137">
    <property type="term" value="F:citrate transmembrane transporter activity"/>
    <property type="evidence" value="ECO:0007669"/>
    <property type="project" value="TreeGrafter"/>
</dbReference>
<evidence type="ECO:0000256" key="6">
    <source>
        <dbReference type="SAM" id="Phobius"/>
    </source>
</evidence>